<organism evidence="12 13">
    <name type="scientific">Lyophyllum shimeji</name>
    <name type="common">Hon-shimeji</name>
    <name type="synonym">Tricholoma shimeji</name>
    <dbReference type="NCBI Taxonomy" id="47721"/>
    <lineage>
        <taxon>Eukaryota</taxon>
        <taxon>Fungi</taxon>
        <taxon>Dikarya</taxon>
        <taxon>Basidiomycota</taxon>
        <taxon>Agaricomycotina</taxon>
        <taxon>Agaricomycetes</taxon>
        <taxon>Agaricomycetidae</taxon>
        <taxon>Agaricales</taxon>
        <taxon>Tricholomatineae</taxon>
        <taxon>Lyophyllaceae</taxon>
        <taxon>Lyophyllum</taxon>
    </lineage>
</organism>
<feature type="compositionally biased region" description="Polar residues" evidence="10">
    <location>
        <begin position="412"/>
        <end position="422"/>
    </location>
</feature>
<evidence type="ECO:0000313" key="12">
    <source>
        <dbReference type="EMBL" id="GLB37243.1"/>
    </source>
</evidence>
<dbReference type="InterPro" id="IPR001499">
    <property type="entry name" value="GPCR_STE3"/>
</dbReference>
<keyword evidence="13" id="KW-1185">Reference proteome</keyword>
<dbReference type="GO" id="GO:0005886">
    <property type="term" value="C:plasma membrane"/>
    <property type="evidence" value="ECO:0007669"/>
    <property type="project" value="TreeGrafter"/>
</dbReference>
<comment type="similarity">
    <text evidence="2">Belongs to the G-protein coupled receptor 4 family.</text>
</comment>
<evidence type="ECO:0000256" key="6">
    <source>
        <dbReference type="ARBA" id="ARBA00023040"/>
    </source>
</evidence>
<evidence type="ECO:0000256" key="9">
    <source>
        <dbReference type="ARBA" id="ARBA00023224"/>
    </source>
</evidence>
<keyword evidence="4 11" id="KW-0812">Transmembrane</keyword>
<dbReference type="Proteomes" id="UP001063166">
    <property type="component" value="Unassembled WGS sequence"/>
</dbReference>
<dbReference type="AlphaFoldDB" id="A0A9P3PJT2"/>
<dbReference type="GO" id="GO:0004934">
    <property type="term" value="F:mating-type alpha-factor pheromone receptor activity"/>
    <property type="evidence" value="ECO:0007669"/>
    <property type="project" value="InterPro"/>
</dbReference>
<dbReference type="OrthoDB" id="2874149at2759"/>
<dbReference type="PRINTS" id="PR00899">
    <property type="entry name" value="GPCRSTE3"/>
</dbReference>
<dbReference type="PANTHER" id="PTHR28097:SF1">
    <property type="entry name" value="PHEROMONE A FACTOR RECEPTOR"/>
    <property type="match status" value="1"/>
</dbReference>
<evidence type="ECO:0000256" key="4">
    <source>
        <dbReference type="ARBA" id="ARBA00022692"/>
    </source>
</evidence>
<keyword evidence="3" id="KW-0589">Pheromone response</keyword>
<keyword evidence="6" id="KW-0297">G-protein coupled receptor</keyword>
<sequence length="507" mass="55592">MPADTALLSVVSFIAFVLALIPFPWHLQAWNTGTCLFMAWASLGSLVYFINSVVWRGNTVNWSPVWCDITTKFMIGTALGLPAASLCVQRRMYHIASIRTVTETRVDRRRAIISDLSIGLGLPVLFMILHYIVQGHRFDIFEDIGCTPSTYNTPLAYLLVDTPPLIFGLLSTIYAILSIIAFKRRNLELKALLSTGSGPSANRYLRLICLAGTVVLTNTPLMICGIAVSAQGDVQPWVSWEDTHFNFSRVERIPAILWRADPALRFFLEGARWAMVLCGLFFFGFFGFAEEARRNYRAAYNSIASRLGAKIGEKEKGSSKLTFKVNVKFGTERTSSPTTKVETKQEATLRRVPLDSISTSTLSFQFQDVGGLLSDSTLNLSKGEAGARATASSLKDTPRLSGGGWLSDLRSSDTTAVSTAPTTERGAATTRESMYGTRTADDRGVNNHIQALAGSRRPSPSPPLRSETPATTRADQDIDLERGPAAEDSFLDLSETPTTAHHLCDRA</sequence>
<comment type="caution">
    <text evidence="12">The sequence shown here is derived from an EMBL/GenBank/DDBJ whole genome shotgun (WGS) entry which is preliminary data.</text>
</comment>
<evidence type="ECO:0000256" key="3">
    <source>
        <dbReference type="ARBA" id="ARBA00022507"/>
    </source>
</evidence>
<evidence type="ECO:0000256" key="5">
    <source>
        <dbReference type="ARBA" id="ARBA00022989"/>
    </source>
</evidence>
<keyword evidence="7 11" id="KW-0472">Membrane</keyword>
<proteinExistence type="inferred from homology"/>
<accession>A0A9P3PJT2</accession>
<gene>
    <name evidence="12" type="primary">STE3</name>
    <name evidence="12" type="ORF">LshimejAT787_0402940</name>
</gene>
<feature type="transmembrane region" description="Helical" evidence="11">
    <location>
        <begin position="37"/>
        <end position="57"/>
    </location>
</feature>
<keyword evidence="9" id="KW-0807">Transducer</keyword>
<evidence type="ECO:0000256" key="2">
    <source>
        <dbReference type="ARBA" id="ARBA00011085"/>
    </source>
</evidence>
<dbReference type="PANTHER" id="PTHR28097">
    <property type="entry name" value="PHEROMONE A FACTOR RECEPTOR"/>
    <property type="match status" value="1"/>
</dbReference>
<keyword evidence="5 11" id="KW-1133">Transmembrane helix</keyword>
<dbReference type="PRINTS" id="PR00901">
    <property type="entry name" value="PHEROMONEBAR"/>
</dbReference>
<keyword evidence="8 12" id="KW-0675">Receptor</keyword>
<evidence type="ECO:0000256" key="8">
    <source>
        <dbReference type="ARBA" id="ARBA00023170"/>
    </source>
</evidence>
<feature type="region of interest" description="Disordered" evidence="10">
    <location>
        <begin position="388"/>
        <end position="507"/>
    </location>
</feature>
<feature type="transmembrane region" description="Helical" evidence="11">
    <location>
        <begin position="204"/>
        <end position="230"/>
    </location>
</feature>
<feature type="transmembrane region" description="Helical" evidence="11">
    <location>
        <begin position="110"/>
        <end position="133"/>
    </location>
</feature>
<feature type="transmembrane region" description="Helical" evidence="11">
    <location>
        <begin position="271"/>
        <end position="289"/>
    </location>
</feature>
<feature type="compositionally biased region" description="Basic and acidic residues" evidence="10">
    <location>
        <begin position="474"/>
        <end position="485"/>
    </location>
</feature>
<dbReference type="Pfam" id="PF02076">
    <property type="entry name" value="STE3"/>
    <property type="match status" value="1"/>
</dbReference>
<dbReference type="InterPro" id="IPR000481">
    <property type="entry name" value="GPCR_Pheromne_B_alpha_rcpt"/>
</dbReference>
<evidence type="ECO:0000313" key="13">
    <source>
        <dbReference type="Proteomes" id="UP001063166"/>
    </source>
</evidence>
<protein>
    <submittedName>
        <fullName evidence="12">Pheromone receptor</fullName>
    </submittedName>
</protein>
<evidence type="ECO:0000256" key="11">
    <source>
        <dbReference type="SAM" id="Phobius"/>
    </source>
</evidence>
<feature type="transmembrane region" description="Helical" evidence="11">
    <location>
        <begin position="6"/>
        <end position="25"/>
    </location>
</feature>
<feature type="transmembrane region" description="Helical" evidence="11">
    <location>
        <begin position="165"/>
        <end position="183"/>
    </location>
</feature>
<comment type="subcellular location">
    <subcellularLocation>
        <location evidence="1">Membrane</location>
        <topology evidence="1">Multi-pass membrane protein</topology>
    </subcellularLocation>
</comment>
<evidence type="ECO:0000256" key="7">
    <source>
        <dbReference type="ARBA" id="ARBA00023136"/>
    </source>
</evidence>
<dbReference type="CDD" id="cd14966">
    <property type="entry name" value="7tmD_STE3"/>
    <property type="match status" value="1"/>
</dbReference>
<evidence type="ECO:0000256" key="10">
    <source>
        <dbReference type="SAM" id="MobiDB-lite"/>
    </source>
</evidence>
<name>A0A9P3PJT2_LYOSH</name>
<evidence type="ECO:0000256" key="1">
    <source>
        <dbReference type="ARBA" id="ARBA00004141"/>
    </source>
</evidence>
<dbReference type="GO" id="GO:0000750">
    <property type="term" value="P:pheromone-dependent signal transduction involved in conjugation with cellular fusion"/>
    <property type="evidence" value="ECO:0007669"/>
    <property type="project" value="TreeGrafter"/>
</dbReference>
<dbReference type="EMBL" id="BRPK01000004">
    <property type="protein sequence ID" value="GLB37243.1"/>
    <property type="molecule type" value="Genomic_DNA"/>
</dbReference>
<reference evidence="12" key="1">
    <citation type="submission" date="2022-07" db="EMBL/GenBank/DDBJ databases">
        <title>The genome of Lyophyllum shimeji provides insight into the initial evolution of ectomycorrhizal fungal genome.</title>
        <authorList>
            <person name="Kobayashi Y."/>
            <person name="Shibata T."/>
            <person name="Hirakawa H."/>
            <person name="Shigenobu S."/>
            <person name="Nishiyama T."/>
            <person name="Yamada A."/>
            <person name="Hasebe M."/>
            <person name="Kawaguchi M."/>
        </authorList>
    </citation>
    <scope>NUCLEOTIDE SEQUENCE</scope>
    <source>
        <strain evidence="12">AT787</strain>
    </source>
</reference>